<comment type="caution">
    <text evidence="4">The sequence shown here is derived from an EMBL/GenBank/DDBJ whole genome shotgun (WGS) entry which is preliminary data.</text>
</comment>
<dbReference type="RefSeq" id="WP_272089932.1">
    <property type="nucleotide sequence ID" value="NZ_JAQNDL010000003.1"/>
</dbReference>
<evidence type="ECO:0000313" key="5">
    <source>
        <dbReference type="Proteomes" id="UP001221686"/>
    </source>
</evidence>
<dbReference type="SUPFAM" id="SSF51735">
    <property type="entry name" value="NAD(P)-binding Rossmann-fold domains"/>
    <property type="match status" value="1"/>
</dbReference>
<dbReference type="CDD" id="cd05233">
    <property type="entry name" value="SDR_c"/>
    <property type="match status" value="1"/>
</dbReference>
<keyword evidence="5" id="KW-1185">Reference proteome</keyword>
<evidence type="ECO:0000313" key="4">
    <source>
        <dbReference type="EMBL" id="MDC0721429.1"/>
    </source>
</evidence>
<protein>
    <submittedName>
        <fullName evidence="4">SDR family NAD(P)-dependent oxidoreductase</fullName>
    </submittedName>
</protein>
<keyword evidence="2" id="KW-0560">Oxidoreductase</keyword>
<accession>A0ABT5E6F0</accession>
<comment type="similarity">
    <text evidence="1">Belongs to the short-chain dehydrogenases/reductases (SDR) family.</text>
</comment>
<dbReference type="EMBL" id="JAQNDL010000003">
    <property type="protein sequence ID" value="MDC0721429.1"/>
    <property type="molecule type" value="Genomic_DNA"/>
</dbReference>
<feature type="domain" description="Ketoreductase" evidence="3">
    <location>
        <begin position="7"/>
        <end position="186"/>
    </location>
</feature>
<organism evidence="4 5">
    <name type="scientific">Nannocystis bainbridge</name>
    <dbReference type="NCBI Taxonomy" id="2995303"/>
    <lineage>
        <taxon>Bacteria</taxon>
        <taxon>Pseudomonadati</taxon>
        <taxon>Myxococcota</taxon>
        <taxon>Polyangia</taxon>
        <taxon>Nannocystales</taxon>
        <taxon>Nannocystaceae</taxon>
        <taxon>Nannocystis</taxon>
    </lineage>
</organism>
<reference evidence="4 5" key="1">
    <citation type="submission" date="2022-11" db="EMBL/GenBank/DDBJ databases">
        <title>Minimal conservation of predation-associated metabolite biosynthetic gene clusters underscores biosynthetic potential of Myxococcota including descriptions for ten novel species: Archangium lansinium sp. nov., Myxococcus landrumus sp. nov., Nannocystis bai.</title>
        <authorList>
            <person name="Ahearne A."/>
            <person name="Stevens C."/>
            <person name="Dowd S."/>
        </authorList>
    </citation>
    <scope>NUCLEOTIDE SEQUENCE [LARGE SCALE GENOMIC DNA]</scope>
    <source>
        <strain evidence="4 5">BB15-2</strain>
    </source>
</reference>
<evidence type="ECO:0000256" key="2">
    <source>
        <dbReference type="ARBA" id="ARBA00023002"/>
    </source>
</evidence>
<name>A0ABT5E6F0_9BACT</name>
<dbReference type="InterPro" id="IPR020904">
    <property type="entry name" value="Sc_DH/Rdtase_CS"/>
</dbReference>
<evidence type="ECO:0000259" key="3">
    <source>
        <dbReference type="SMART" id="SM00822"/>
    </source>
</evidence>
<dbReference type="PANTHER" id="PTHR43639">
    <property type="entry name" value="OXIDOREDUCTASE, SHORT-CHAIN DEHYDROGENASE/REDUCTASE FAMILY (AFU_ORTHOLOGUE AFUA_5G02870)"/>
    <property type="match status" value="1"/>
</dbReference>
<dbReference type="InterPro" id="IPR002347">
    <property type="entry name" value="SDR_fam"/>
</dbReference>
<dbReference type="SMART" id="SM00822">
    <property type="entry name" value="PKS_KR"/>
    <property type="match status" value="1"/>
</dbReference>
<dbReference type="Pfam" id="PF13561">
    <property type="entry name" value="adh_short_C2"/>
    <property type="match status" value="1"/>
</dbReference>
<dbReference type="NCBIfam" id="NF005559">
    <property type="entry name" value="PRK07231.1"/>
    <property type="match status" value="1"/>
</dbReference>
<evidence type="ECO:0000256" key="1">
    <source>
        <dbReference type="ARBA" id="ARBA00006484"/>
    </source>
</evidence>
<dbReference type="PANTHER" id="PTHR43639:SF1">
    <property type="entry name" value="SHORT-CHAIN DEHYDROGENASE_REDUCTASE FAMILY PROTEIN"/>
    <property type="match status" value="1"/>
</dbReference>
<dbReference type="PRINTS" id="PR00081">
    <property type="entry name" value="GDHRDH"/>
</dbReference>
<dbReference type="PROSITE" id="PS00061">
    <property type="entry name" value="ADH_SHORT"/>
    <property type="match status" value="1"/>
</dbReference>
<dbReference type="InterPro" id="IPR036291">
    <property type="entry name" value="NAD(P)-bd_dom_sf"/>
</dbReference>
<dbReference type="Proteomes" id="UP001221686">
    <property type="component" value="Unassembled WGS sequence"/>
</dbReference>
<gene>
    <name evidence="4" type="ORF">POL25_31270</name>
</gene>
<proteinExistence type="inferred from homology"/>
<dbReference type="Gene3D" id="3.40.50.720">
    <property type="entry name" value="NAD(P)-binding Rossmann-like Domain"/>
    <property type="match status" value="1"/>
</dbReference>
<sequence length="248" mass="25419">MTTFTDKIVLVTGISSGIGLATARAFAAAGARLVLGSRDVAAGEALVEELRGRGGEALFVATDVTAPTGLEALVAAGLRRFDRLDVAVNNAGIEVTGTLEGGDEDAFDRAFATNVKGLWRALRAQIPALRRGTGGAIVNLGSVAGMRGMPGASVYATSKLAVEGFTRSAALELAPHGIRVNAVAPGPVATPMLDRFTGGHPEMMAAHVPLGRLARPEEIARAVLWLASDDASYVTGTTLAVDGGFLAR</sequence>
<dbReference type="PRINTS" id="PR00080">
    <property type="entry name" value="SDRFAMILY"/>
</dbReference>
<dbReference type="InterPro" id="IPR057326">
    <property type="entry name" value="KR_dom"/>
</dbReference>